<evidence type="ECO:0000256" key="1">
    <source>
        <dbReference type="SAM" id="MobiDB-lite"/>
    </source>
</evidence>
<name>A0A117S0P8_9ACTN</name>
<feature type="compositionally biased region" description="Low complexity" evidence="1">
    <location>
        <begin position="54"/>
        <end position="63"/>
    </location>
</feature>
<comment type="caution">
    <text evidence="2">The sequence shown here is derived from an EMBL/GenBank/DDBJ whole genome shotgun (WGS) entry which is preliminary data.</text>
</comment>
<dbReference type="EMBL" id="LMXB01000047">
    <property type="protein sequence ID" value="KUO19922.1"/>
    <property type="molecule type" value="Genomic_DNA"/>
</dbReference>
<dbReference type="AlphaFoldDB" id="A0A117S0P8"/>
<feature type="compositionally biased region" description="Gly residues" evidence="1">
    <location>
        <begin position="43"/>
        <end position="53"/>
    </location>
</feature>
<sequence length="63" mass="5978">MARVLDSGAHAAGQVDAGGAEAVAEESAEDVVGQPPEEAGRGTETGEGDGGVRGAATGQDAQG</sequence>
<evidence type="ECO:0000313" key="3">
    <source>
        <dbReference type="Proteomes" id="UP000053260"/>
    </source>
</evidence>
<evidence type="ECO:0000313" key="2">
    <source>
        <dbReference type="EMBL" id="KUO19922.1"/>
    </source>
</evidence>
<dbReference type="Proteomes" id="UP000053260">
    <property type="component" value="Unassembled WGS sequence"/>
</dbReference>
<reference evidence="2 3" key="1">
    <citation type="submission" date="2015-10" db="EMBL/GenBank/DDBJ databases">
        <title>Draft genome sequence of Streptomyces sp. RV15, isolated from a marine sponge.</title>
        <authorList>
            <person name="Ruckert C."/>
            <person name="Abdelmohsen U.R."/>
            <person name="Winkler A."/>
            <person name="Hentschel U."/>
            <person name="Kalinowski J."/>
            <person name="Kampfer P."/>
            <person name="Glaeser S."/>
        </authorList>
    </citation>
    <scope>NUCLEOTIDE SEQUENCE [LARGE SCALE GENOMIC DNA]</scope>
    <source>
        <strain evidence="2 3">RV15</strain>
    </source>
</reference>
<proteinExistence type="predicted"/>
<organism evidence="2 3">
    <name type="scientific">Streptomyces dysideae</name>
    <dbReference type="NCBI Taxonomy" id="909626"/>
    <lineage>
        <taxon>Bacteria</taxon>
        <taxon>Bacillati</taxon>
        <taxon>Actinomycetota</taxon>
        <taxon>Actinomycetes</taxon>
        <taxon>Kitasatosporales</taxon>
        <taxon>Streptomycetaceae</taxon>
        <taxon>Streptomyces</taxon>
    </lineage>
</organism>
<accession>A0A117S0P8</accession>
<feature type="compositionally biased region" description="Low complexity" evidence="1">
    <location>
        <begin position="11"/>
        <end position="22"/>
    </location>
</feature>
<feature type="region of interest" description="Disordered" evidence="1">
    <location>
        <begin position="1"/>
        <end position="63"/>
    </location>
</feature>
<keyword evidence="3" id="KW-1185">Reference proteome</keyword>
<protein>
    <submittedName>
        <fullName evidence="2">Uncharacterized protein</fullName>
    </submittedName>
</protein>
<gene>
    <name evidence="2" type="ORF">AQJ91_17395</name>
</gene>